<accession>A0A4P6EUT8</accession>
<dbReference type="EMBL" id="CP035492">
    <property type="protein sequence ID" value="QAY66752.1"/>
    <property type="molecule type" value="Genomic_DNA"/>
</dbReference>
<evidence type="ECO:0000256" key="1">
    <source>
        <dbReference type="SAM" id="MobiDB-lite"/>
    </source>
</evidence>
<reference evidence="2 3" key="1">
    <citation type="submission" date="2019-01" db="EMBL/GenBank/DDBJ databases">
        <title>Genome sequencing of strain FW100M-2.</title>
        <authorList>
            <person name="Heo J."/>
            <person name="Kim S.-J."/>
            <person name="Kim J.-S."/>
            <person name="Hong S.-B."/>
            <person name="Kwon S.-W."/>
        </authorList>
    </citation>
    <scope>NUCLEOTIDE SEQUENCE [LARGE SCALE GENOMIC DNA]</scope>
    <source>
        <strain evidence="2 3">FW100M-2</strain>
    </source>
</reference>
<feature type="compositionally biased region" description="Basic and acidic residues" evidence="1">
    <location>
        <begin position="33"/>
        <end position="47"/>
    </location>
</feature>
<dbReference type="NCBIfam" id="NF033524">
    <property type="entry name" value="lasso_PadeA_fam"/>
    <property type="match status" value="1"/>
</dbReference>
<keyword evidence="3" id="KW-1185">Reference proteome</keyword>
<protein>
    <submittedName>
        <fullName evidence="2">Paeninodin family lasso peptide</fullName>
    </submittedName>
</protein>
<dbReference type="KEGG" id="pprt:ET464_10365"/>
<evidence type="ECO:0000313" key="3">
    <source>
        <dbReference type="Proteomes" id="UP000293568"/>
    </source>
</evidence>
<evidence type="ECO:0000313" key="2">
    <source>
        <dbReference type="EMBL" id="QAY66752.1"/>
    </source>
</evidence>
<feature type="region of interest" description="Disordered" evidence="1">
    <location>
        <begin position="22"/>
        <end position="65"/>
    </location>
</feature>
<organism evidence="2 3">
    <name type="scientific">Paenibacillus protaetiae</name>
    <dbReference type="NCBI Taxonomy" id="2509456"/>
    <lineage>
        <taxon>Bacteria</taxon>
        <taxon>Bacillati</taxon>
        <taxon>Bacillota</taxon>
        <taxon>Bacilli</taxon>
        <taxon>Bacillales</taxon>
        <taxon>Paenibacillaceae</taxon>
        <taxon>Paenibacillus</taxon>
    </lineage>
</organism>
<dbReference type="AlphaFoldDB" id="A0A4P6EUT8"/>
<gene>
    <name evidence="2" type="ORF">ET464_10365</name>
</gene>
<name>A0A4P6EUT8_9BACL</name>
<proteinExistence type="predicted"/>
<dbReference type="InterPro" id="IPR049825">
    <property type="entry name" value="Lasso_PadeA-like"/>
</dbReference>
<dbReference type="RefSeq" id="WP_129440645.1">
    <property type="nucleotide sequence ID" value="NZ_CP035492.1"/>
</dbReference>
<sequence length="65" mass="7018">MHKKEWLSPELEVLDVRSTMFGFGGFDPFGKGHGNDHGGGKGHDKPGHKPGKHPGGNPWNTDDPS</sequence>
<dbReference type="Proteomes" id="UP000293568">
    <property type="component" value="Chromosome"/>
</dbReference>